<evidence type="ECO:0000313" key="2">
    <source>
        <dbReference type="Proteomes" id="UP001258017"/>
    </source>
</evidence>
<keyword evidence="2" id="KW-1185">Reference proteome</keyword>
<dbReference type="EMBL" id="JAIFRP010005280">
    <property type="protein sequence ID" value="KAK2574678.1"/>
    <property type="molecule type" value="Genomic_DNA"/>
</dbReference>
<sequence length="143" mass="16284">MVLQMSLFGKSIAYLERKQKSKYYKNGLLMFKIANEVLMSSVAKVDDIDQIAVIYTNSNKSDSASLQRIEFRPGKMIIQNFSNPDNIRAQHLDAKVISELKPISKAQVFKTDLNFMPFQEFPNKVMPNLNGTNNQTVYSSIPD</sequence>
<name>A0AAD9R7S1_9HYME</name>
<accession>A0AAD9R7S1</accession>
<dbReference type="AlphaFoldDB" id="A0AAD9R7S1"/>
<reference evidence="1" key="1">
    <citation type="submission" date="2021-08" db="EMBL/GenBank/DDBJ databases">
        <authorList>
            <person name="Misof B."/>
            <person name="Oliver O."/>
            <person name="Podsiadlowski L."/>
            <person name="Donath A."/>
            <person name="Peters R."/>
            <person name="Mayer C."/>
            <person name="Rust J."/>
            <person name="Gunkel S."/>
            <person name="Lesny P."/>
            <person name="Martin S."/>
            <person name="Oeyen J.P."/>
            <person name="Petersen M."/>
            <person name="Panagiotis P."/>
            <person name="Wilbrandt J."/>
            <person name="Tanja T."/>
        </authorList>
    </citation>
    <scope>NUCLEOTIDE SEQUENCE</scope>
    <source>
        <strain evidence="1">GBR_01_08_01A</strain>
        <tissue evidence="1">Thorax + abdomen</tissue>
    </source>
</reference>
<comment type="caution">
    <text evidence="1">The sequence shown here is derived from an EMBL/GenBank/DDBJ whole genome shotgun (WGS) entry which is preliminary data.</text>
</comment>
<dbReference type="Proteomes" id="UP001258017">
    <property type="component" value="Unassembled WGS sequence"/>
</dbReference>
<protein>
    <submittedName>
        <fullName evidence="1">Uncharacterized protein</fullName>
    </submittedName>
</protein>
<reference evidence="1" key="2">
    <citation type="journal article" date="2023" name="Commun. Biol.">
        <title>Intrasexual cuticular hydrocarbon dimorphism in a wasp sheds light on hydrocarbon biosynthesis genes in Hymenoptera.</title>
        <authorList>
            <person name="Moris V.C."/>
            <person name="Podsiadlowski L."/>
            <person name="Martin S."/>
            <person name="Oeyen J.P."/>
            <person name="Donath A."/>
            <person name="Petersen M."/>
            <person name="Wilbrandt J."/>
            <person name="Misof B."/>
            <person name="Liedtke D."/>
            <person name="Thamm M."/>
            <person name="Scheiner R."/>
            <person name="Schmitt T."/>
            <person name="Niehuis O."/>
        </authorList>
    </citation>
    <scope>NUCLEOTIDE SEQUENCE</scope>
    <source>
        <strain evidence="1">GBR_01_08_01A</strain>
    </source>
</reference>
<organism evidence="1 2">
    <name type="scientific">Odynerus spinipes</name>
    <dbReference type="NCBI Taxonomy" id="1348599"/>
    <lineage>
        <taxon>Eukaryota</taxon>
        <taxon>Metazoa</taxon>
        <taxon>Ecdysozoa</taxon>
        <taxon>Arthropoda</taxon>
        <taxon>Hexapoda</taxon>
        <taxon>Insecta</taxon>
        <taxon>Pterygota</taxon>
        <taxon>Neoptera</taxon>
        <taxon>Endopterygota</taxon>
        <taxon>Hymenoptera</taxon>
        <taxon>Apocrita</taxon>
        <taxon>Aculeata</taxon>
        <taxon>Vespoidea</taxon>
        <taxon>Vespidae</taxon>
        <taxon>Eumeninae</taxon>
        <taxon>Odynerus</taxon>
    </lineage>
</organism>
<proteinExistence type="predicted"/>
<gene>
    <name evidence="1" type="ORF">KPH14_012956</name>
</gene>
<evidence type="ECO:0000313" key="1">
    <source>
        <dbReference type="EMBL" id="KAK2574678.1"/>
    </source>
</evidence>